<comment type="similarity">
    <text evidence="2">Belongs to the universal ribosomal protein uS12 family.</text>
</comment>
<name>A0A0V0U6F5_9BILA</name>
<evidence type="ECO:0000256" key="6">
    <source>
        <dbReference type="ARBA" id="ARBA00023274"/>
    </source>
</evidence>
<evidence type="ECO:0000256" key="1">
    <source>
        <dbReference type="ARBA" id="ARBA00004173"/>
    </source>
</evidence>
<accession>A0A0V0U6F5</accession>
<reference evidence="9 10" key="1">
    <citation type="submission" date="2015-01" db="EMBL/GenBank/DDBJ databases">
        <title>Evolution of Trichinella species and genotypes.</title>
        <authorList>
            <person name="Korhonen P.K."/>
            <person name="Edoardo P."/>
            <person name="Giuseppe L.R."/>
            <person name="Gasser R.B."/>
        </authorList>
    </citation>
    <scope>NUCLEOTIDE SEQUENCE [LARGE SCALE GENOMIC DNA]</scope>
    <source>
        <strain evidence="9">ISS417</strain>
    </source>
</reference>
<evidence type="ECO:0000256" key="8">
    <source>
        <dbReference type="SAM" id="Phobius"/>
    </source>
</evidence>
<dbReference type="EMBL" id="JYDJ01000050">
    <property type="protein sequence ID" value="KRX46881.1"/>
    <property type="molecule type" value="Genomic_DNA"/>
</dbReference>
<dbReference type="InterPro" id="IPR000462">
    <property type="entry name" value="CDP-OH_P_trans"/>
</dbReference>
<proteinExistence type="inferred from homology"/>
<evidence type="ECO:0000256" key="2">
    <source>
        <dbReference type="ARBA" id="ARBA00005657"/>
    </source>
</evidence>
<organism evidence="9 10">
    <name type="scientific">Trichinella murrelli</name>
    <dbReference type="NCBI Taxonomy" id="144512"/>
    <lineage>
        <taxon>Eukaryota</taxon>
        <taxon>Metazoa</taxon>
        <taxon>Ecdysozoa</taxon>
        <taxon>Nematoda</taxon>
        <taxon>Enoplea</taxon>
        <taxon>Dorylaimia</taxon>
        <taxon>Trichinellida</taxon>
        <taxon>Trichinellidae</taxon>
        <taxon>Trichinella</taxon>
    </lineage>
</organism>
<dbReference type="Proteomes" id="UP000055048">
    <property type="component" value="Unassembled WGS sequence"/>
</dbReference>
<dbReference type="AlphaFoldDB" id="A0A0V0U6F5"/>
<dbReference type="GO" id="GO:0008654">
    <property type="term" value="P:phospholipid biosynthetic process"/>
    <property type="evidence" value="ECO:0007669"/>
    <property type="project" value="InterPro"/>
</dbReference>
<keyword evidence="8" id="KW-1133">Transmembrane helix</keyword>
<keyword evidence="6" id="KW-0687">Ribonucleoprotein</keyword>
<sequence>MLSMLVHTFQNRGVFTMTKLMPASVFVSTVRFKTLYDMHLRAGPPARRPQPKSPISGHPQMRGVVLKVLIKKPKKPNSANRKCVLVRLTNGKETVAWIPGEGHNLQEHSQVLVEGGRKPDLIGVKIRVIRGKLDCAPDSPYTVPNLLSICRIAASPVLVHLIINGHFSYTLSLFTVAATTDILDGYIARRFPTQRSTFGSIIDPLADKILVASMFLSLTYCQMIPALLTIVVIARDVCLITTGLYLRLSTMRSFDQSLGSVFHFSTQTVKITPTILSKINTFMQFALVTATLIKPIGNYDLQTTLNILSWITGFTTVTSGIQYAFSKTAFQMQQFQKEKTNAT</sequence>
<evidence type="ECO:0000313" key="9">
    <source>
        <dbReference type="EMBL" id="KRX46881.1"/>
    </source>
</evidence>
<dbReference type="Pfam" id="PF00164">
    <property type="entry name" value="Ribosom_S12_S23"/>
    <property type="match status" value="1"/>
</dbReference>
<keyword evidence="8" id="KW-0812">Transmembrane</keyword>
<dbReference type="GO" id="GO:0015935">
    <property type="term" value="C:small ribosomal subunit"/>
    <property type="evidence" value="ECO:0007669"/>
    <property type="project" value="InterPro"/>
</dbReference>
<dbReference type="InterPro" id="IPR006032">
    <property type="entry name" value="Ribosomal_uS12"/>
</dbReference>
<dbReference type="SUPFAM" id="SSF50249">
    <property type="entry name" value="Nucleic acid-binding proteins"/>
    <property type="match status" value="1"/>
</dbReference>
<dbReference type="Pfam" id="PF01066">
    <property type="entry name" value="CDP-OH_P_transf"/>
    <property type="match status" value="1"/>
</dbReference>
<keyword evidence="5" id="KW-0496">Mitochondrion</keyword>
<dbReference type="InterPro" id="IPR012340">
    <property type="entry name" value="NA-bd_OB-fold"/>
</dbReference>
<feature type="transmembrane region" description="Helical" evidence="8">
    <location>
        <begin position="223"/>
        <end position="246"/>
    </location>
</feature>
<evidence type="ECO:0000313" key="10">
    <source>
        <dbReference type="Proteomes" id="UP000055048"/>
    </source>
</evidence>
<evidence type="ECO:0000256" key="7">
    <source>
        <dbReference type="ARBA" id="ARBA00035248"/>
    </source>
</evidence>
<dbReference type="FunFam" id="2.40.50.140:FF:000115">
    <property type="entry name" value="28S ribosomal protein S12, mitochondrial"/>
    <property type="match status" value="1"/>
</dbReference>
<comment type="caution">
    <text evidence="9">The sequence shown here is derived from an EMBL/GenBank/DDBJ whole genome shotgun (WGS) entry which is preliminary data.</text>
</comment>
<keyword evidence="4" id="KW-0689">Ribosomal protein</keyword>
<dbReference type="GO" id="GO:0016780">
    <property type="term" value="F:phosphotransferase activity, for other substituted phosphate groups"/>
    <property type="evidence" value="ECO:0007669"/>
    <property type="project" value="InterPro"/>
</dbReference>
<protein>
    <recommendedName>
        <fullName evidence="7">Small ribosomal subunit protein uS12m</fullName>
    </recommendedName>
</protein>
<dbReference type="Gene3D" id="1.20.120.1760">
    <property type="match status" value="1"/>
</dbReference>
<dbReference type="OrthoDB" id="361013at2759"/>
<dbReference type="PRINTS" id="PR01034">
    <property type="entry name" value="RIBOSOMALS12"/>
</dbReference>
<evidence type="ECO:0000256" key="4">
    <source>
        <dbReference type="ARBA" id="ARBA00022980"/>
    </source>
</evidence>
<dbReference type="InterPro" id="IPR005679">
    <property type="entry name" value="Ribosomal_uS12_bac"/>
</dbReference>
<dbReference type="InterPro" id="IPR043130">
    <property type="entry name" value="CDP-OH_PTrfase_TM_dom"/>
</dbReference>
<evidence type="ECO:0000256" key="5">
    <source>
        <dbReference type="ARBA" id="ARBA00023128"/>
    </source>
</evidence>
<dbReference type="Gene3D" id="2.40.50.140">
    <property type="entry name" value="Nucleic acid-binding proteins"/>
    <property type="match status" value="1"/>
</dbReference>
<keyword evidence="10" id="KW-1185">Reference proteome</keyword>
<dbReference type="CDD" id="cd03368">
    <property type="entry name" value="Ribosomal_S12"/>
    <property type="match status" value="1"/>
</dbReference>
<dbReference type="GO" id="GO:0016020">
    <property type="term" value="C:membrane"/>
    <property type="evidence" value="ECO:0007669"/>
    <property type="project" value="InterPro"/>
</dbReference>
<dbReference type="PROSITE" id="PS00055">
    <property type="entry name" value="RIBOSOMAL_S12"/>
    <property type="match status" value="1"/>
</dbReference>
<dbReference type="STRING" id="144512.A0A0V0U6F5"/>
<dbReference type="PANTHER" id="PTHR11652">
    <property type="entry name" value="30S RIBOSOMAL PROTEIN S12 FAMILY MEMBER"/>
    <property type="match status" value="1"/>
</dbReference>
<dbReference type="GO" id="GO:0006412">
    <property type="term" value="P:translation"/>
    <property type="evidence" value="ECO:0007669"/>
    <property type="project" value="InterPro"/>
</dbReference>
<dbReference type="GO" id="GO:0003735">
    <property type="term" value="F:structural constituent of ribosome"/>
    <property type="evidence" value="ECO:0007669"/>
    <property type="project" value="InterPro"/>
</dbReference>
<keyword evidence="8" id="KW-0472">Membrane</keyword>
<comment type="subcellular location">
    <subcellularLocation>
        <location evidence="1">Mitochondrion</location>
    </subcellularLocation>
</comment>
<dbReference type="GO" id="GO:0005739">
    <property type="term" value="C:mitochondrion"/>
    <property type="evidence" value="ECO:0007669"/>
    <property type="project" value="UniProtKB-SubCell"/>
</dbReference>
<keyword evidence="3" id="KW-0809">Transit peptide</keyword>
<evidence type="ECO:0000256" key="3">
    <source>
        <dbReference type="ARBA" id="ARBA00022946"/>
    </source>
</evidence>
<gene>
    <name evidence="9" type="primary">crls-1</name>
    <name evidence="9" type="ORF">T05_6383</name>
</gene>